<dbReference type="Gene3D" id="3.40.630.30">
    <property type="match status" value="1"/>
</dbReference>
<dbReference type="Proteomes" id="UP000009080">
    <property type="component" value="Chromosome"/>
</dbReference>
<evidence type="ECO:0000313" key="3">
    <source>
        <dbReference type="Proteomes" id="UP000009080"/>
    </source>
</evidence>
<evidence type="ECO:0000313" key="2">
    <source>
        <dbReference type="EMBL" id="ACR12215.1"/>
    </source>
</evidence>
<reference evidence="2 3" key="1">
    <citation type="journal article" date="2009" name="PLoS ONE">
        <title>The complete genome of Teredinibacter turnerae T7901: an intracellular endosymbiont of marine wood-boring bivalves (shipworms).</title>
        <authorList>
            <person name="Yang J.C."/>
            <person name="Madupu R."/>
            <person name="Durkin A.S."/>
            <person name="Ekborg N.A."/>
            <person name="Pedamallu C.S."/>
            <person name="Hostetler J.B."/>
            <person name="Radune D."/>
            <person name="Toms B.S."/>
            <person name="Henrissat B."/>
            <person name="Coutinho P.M."/>
            <person name="Schwarz S."/>
            <person name="Field L."/>
            <person name="Trindade-Silva A.E."/>
            <person name="Soares C.A.G."/>
            <person name="Elshahawi S."/>
            <person name="Hanora A."/>
            <person name="Schmidt E.W."/>
            <person name="Haygood M.G."/>
            <person name="Posfai J."/>
            <person name="Benner J."/>
            <person name="Madinger C."/>
            <person name="Nove J."/>
            <person name="Anton B."/>
            <person name="Chaudhary K."/>
            <person name="Foster J."/>
            <person name="Holman A."/>
            <person name="Kumar S."/>
            <person name="Lessard P.A."/>
            <person name="Luyten Y.A."/>
            <person name="Slatko B."/>
            <person name="Wood N."/>
            <person name="Wu B."/>
            <person name="Teplitski M."/>
            <person name="Mougous J.D."/>
            <person name="Ward N."/>
            <person name="Eisen J.A."/>
            <person name="Badger J.H."/>
            <person name="Distel D.L."/>
        </authorList>
    </citation>
    <scope>NUCLEOTIDE SEQUENCE [LARGE SCALE GENOMIC DNA]</scope>
    <source>
        <strain evidence="3">ATCC 39867 / T7901</strain>
    </source>
</reference>
<dbReference type="InterPro" id="IPR016181">
    <property type="entry name" value="Acyl_CoA_acyltransferase"/>
</dbReference>
<gene>
    <name evidence="2" type="ordered locus">TERTU_3763</name>
</gene>
<name>C5BSS5_TERTT</name>
<dbReference type="AlphaFoldDB" id="C5BSS5"/>
<dbReference type="STRING" id="377629.TERTU_3763"/>
<dbReference type="GO" id="GO:0016747">
    <property type="term" value="F:acyltransferase activity, transferring groups other than amino-acyl groups"/>
    <property type="evidence" value="ECO:0007669"/>
    <property type="project" value="InterPro"/>
</dbReference>
<protein>
    <submittedName>
        <fullName evidence="2">Acetyltransferase, GNAT family</fullName>
    </submittedName>
</protein>
<sequence length="116" mass="12842">MPLKIAAKNEDLFKYKILVAERNSEVVGFIAYSEEEIAWLYVGPANYRNGIGKALVKAVVGSQDRMFSIEVLKGNNTALDFYRSVGFSVTGMASGQMPGNEEYEVTVHELNNTKNS</sequence>
<proteinExistence type="predicted"/>
<dbReference type="Pfam" id="PF13508">
    <property type="entry name" value="Acetyltransf_7"/>
    <property type="match status" value="1"/>
</dbReference>
<dbReference type="PROSITE" id="PS51186">
    <property type="entry name" value="GNAT"/>
    <property type="match status" value="1"/>
</dbReference>
<dbReference type="InterPro" id="IPR000182">
    <property type="entry name" value="GNAT_dom"/>
</dbReference>
<dbReference type="KEGG" id="ttu:TERTU_3763"/>
<dbReference type="EMBL" id="CP001614">
    <property type="protein sequence ID" value="ACR12215.1"/>
    <property type="molecule type" value="Genomic_DNA"/>
</dbReference>
<dbReference type="SUPFAM" id="SSF55729">
    <property type="entry name" value="Acyl-CoA N-acyltransferases (Nat)"/>
    <property type="match status" value="1"/>
</dbReference>
<evidence type="ECO:0000259" key="1">
    <source>
        <dbReference type="PROSITE" id="PS51186"/>
    </source>
</evidence>
<feature type="domain" description="N-acetyltransferase" evidence="1">
    <location>
        <begin position="1"/>
        <end position="108"/>
    </location>
</feature>
<dbReference type="HOGENOM" id="CLU_013985_21_4_6"/>
<keyword evidence="3" id="KW-1185">Reference proteome</keyword>
<dbReference type="eggNOG" id="COG0456">
    <property type="taxonomic scope" value="Bacteria"/>
</dbReference>
<dbReference type="CDD" id="cd04301">
    <property type="entry name" value="NAT_SF"/>
    <property type="match status" value="1"/>
</dbReference>
<organism evidence="2 3">
    <name type="scientific">Teredinibacter turnerae (strain ATCC 39867 / T7901)</name>
    <dbReference type="NCBI Taxonomy" id="377629"/>
    <lineage>
        <taxon>Bacteria</taxon>
        <taxon>Pseudomonadati</taxon>
        <taxon>Pseudomonadota</taxon>
        <taxon>Gammaproteobacteria</taxon>
        <taxon>Cellvibrionales</taxon>
        <taxon>Cellvibrionaceae</taxon>
        <taxon>Teredinibacter</taxon>
    </lineage>
</organism>
<accession>C5BSS5</accession>